<name>A0A9N9VBC1_9HYPO</name>
<evidence type="ECO:0000313" key="5">
    <source>
        <dbReference type="EMBL" id="CAH0019604.1"/>
    </source>
</evidence>
<dbReference type="InterPro" id="IPR029063">
    <property type="entry name" value="SAM-dependent_MTases_sf"/>
</dbReference>
<dbReference type="EMBL" id="CABFNQ020000586">
    <property type="protein sequence ID" value="CAH0019604.1"/>
    <property type="molecule type" value="Genomic_DNA"/>
</dbReference>
<dbReference type="Gene3D" id="3.40.50.150">
    <property type="entry name" value="Vaccinia Virus protein VP39"/>
    <property type="match status" value="1"/>
</dbReference>
<dbReference type="Proteomes" id="UP000696573">
    <property type="component" value="Unassembled WGS sequence"/>
</dbReference>
<dbReference type="InterPro" id="IPR001077">
    <property type="entry name" value="COMT_C"/>
</dbReference>
<dbReference type="SUPFAM" id="SSF53335">
    <property type="entry name" value="S-adenosyl-L-methionine-dependent methyltransferases"/>
    <property type="match status" value="1"/>
</dbReference>
<evidence type="ECO:0000256" key="1">
    <source>
        <dbReference type="ARBA" id="ARBA00022603"/>
    </source>
</evidence>
<keyword evidence="6" id="KW-1185">Reference proteome</keyword>
<evidence type="ECO:0000259" key="4">
    <source>
        <dbReference type="Pfam" id="PF00891"/>
    </source>
</evidence>
<dbReference type="PROSITE" id="PS51683">
    <property type="entry name" value="SAM_OMT_II"/>
    <property type="match status" value="1"/>
</dbReference>
<accession>A0A9N9VBC1</accession>
<protein>
    <recommendedName>
        <fullName evidence="4">O-methyltransferase C-terminal domain-containing protein</fullName>
    </recommendedName>
</protein>
<keyword evidence="2" id="KW-0808">Transferase</keyword>
<dbReference type="PANTHER" id="PTHR43712:SF1">
    <property type="entry name" value="HYPOTHETICAL O-METHYLTRANSFERASE (EUROFUNG)-RELATED"/>
    <property type="match status" value="1"/>
</dbReference>
<proteinExistence type="predicted"/>
<evidence type="ECO:0000256" key="3">
    <source>
        <dbReference type="ARBA" id="ARBA00022691"/>
    </source>
</evidence>
<comment type="caution">
    <text evidence="5">The sequence shown here is derived from an EMBL/GenBank/DDBJ whole genome shotgun (WGS) entry which is preliminary data.</text>
</comment>
<evidence type="ECO:0000313" key="6">
    <source>
        <dbReference type="Proteomes" id="UP000696573"/>
    </source>
</evidence>
<keyword evidence="1" id="KW-0489">Methyltransferase</keyword>
<dbReference type="AlphaFoldDB" id="A0A9N9VBC1"/>
<sequence>MNCDDTDYEVLASQIESLLKRPDGALQIRDENTRRRLVEGARKLVGSRSCRETCIAGCNTQFVEPIIPSTESCHLVLPLAVVGVDTGVFSVLASENRPFCSTELAKKTGVDMQLLTTDAISQVDVDTYQSGPVANVLSSDNHSDSLRFTHKITAQGSSNLPDWLRSIQYSCSVGVSPTAWTSSIPSELDPFTYLKHNPWALKHFQSHMIAQRVGRKSLIDAFDFKKHLNTQDISSSTFLFVDIGGGTVLRNIEAEVYDFSTTPQPIRGARVYYMRSIFHAWADAKCVEILLNIKAGMTEQSVLMIDEIAIPETNAKGQAAQNNLKVMICVGGVERTEGQWASLLSGVGLIVHEIVKYDEDYEDALIIAGLA</sequence>
<dbReference type="Pfam" id="PF00891">
    <property type="entry name" value="Methyltransf_2"/>
    <property type="match status" value="1"/>
</dbReference>
<gene>
    <name evidence="5" type="ORF">CRHIZ90672A_00017581</name>
</gene>
<keyword evidence="3" id="KW-0949">S-adenosyl-L-methionine</keyword>
<evidence type="ECO:0000256" key="2">
    <source>
        <dbReference type="ARBA" id="ARBA00022679"/>
    </source>
</evidence>
<dbReference type="GO" id="GO:0008171">
    <property type="term" value="F:O-methyltransferase activity"/>
    <property type="evidence" value="ECO:0007669"/>
    <property type="project" value="InterPro"/>
</dbReference>
<reference evidence="5" key="1">
    <citation type="submission" date="2021-10" db="EMBL/GenBank/DDBJ databases">
        <authorList>
            <person name="Piombo E."/>
        </authorList>
    </citation>
    <scope>NUCLEOTIDE SEQUENCE</scope>
</reference>
<dbReference type="InterPro" id="IPR016461">
    <property type="entry name" value="COMT-like"/>
</dbReference>
<dbReference type="PANTHER" id="PTHR43712">
    <property type="entry name" value="PUTATIVE (AFU_ORTHOLOGUE AFUA_4G14580)-RELATED"/>
    <property type="match status" value="1"/>
</dbReference>
<organism evidence="5 6">
    <name type="scientific">Clonostachys rhizophaga</name>
    <dbReference type="NCBI Taxonomy" id="160324"/>
    <lineage>
        <taxon>Eukaryota</taxon>
        <taxon>Fungi</taxon>
        <taxon>Dikarya</taxon>
        <taxon>Ascomycota</taxon>
        <taxon>Pezizomycotina</taxon>
        <taxon>Sordariomycetes</taxon>
        <taxon>Hypocreomycetidae</taxon>
        <taxon>Hypocreales</taxon>
        <taxon>Bionectriaceae</taxon>
        <taxon>Clonostachys</taxon>
    </lineage>
</organism>
<feature type="domain" description="O-methyltransferase C-terminal" evidence="4">
    <location>
        <begin position="264"/>
        <end position="348"/>
    </location>
</feature>
<dbReference type="GO" id="GO:0032259">
    <property type="term" value="P:methylation"/>
    <property type="evidence" value="ECO:0007669"/>
    <property type="project" value="UniProtKB-KW"/>
</dbReference>
<dbReference type="OrthoDB" id="2410195at2759"/>